<accession>A0AAD4T0H7</accession>
<reference evidence="1" key="1">
    <citation type="submission" date="2022-04" db="EMBL/GenBank/DDBJ databases">
        <title>A functionally conserved STORR gene fusion in Papaver species that diverged 16.8 million years ago.</title>
        <authorList>
            <person name="Catania T."/>
        </authorList>
    </citation>
    <scope>NUCLEOTIDE SEQUENCE</scope>
    <source>
        <strain evidence="1">S-188037</strain>
    </source>
</reference>
<sequence length="84" mass="9957">MVTFDLLPRSESGVRALNYCRRRKRKDWPIGFTFLLSLKKLHKMSVEEDHDNVMSEEDITVVESMTVQEQASRKRKLTSKVWKD</sequence>
<dbReference type="AlphaFoldDB" id="A0AAD4T0H7"/>
<gene>
    <name evidence="1" type="ORF">MKW98_006669</name>
</gene>
<proteinExistence type="predicted"/>
<keyword evidence="2" id="KW-1185">Reference proteome</keyword>
<protein>
    <submittedName>
        <fullName evidence="1">Uncharacterized protein</fullName>
    </submittedName>
</protein>
<comment type="caution">
    <text evidence="1">The sequence shown here is derived from an EMBL/GenBank/DDBJ whole genome shotgun (WGS) entry which is preliminary data.</text>
</comment>
<evidence type="ECO:0000313" key="2">
    <source>
        <dbReference type="Proteomes" id="UP001202328"/>
    </source>
</evidence>
<evidence type="ECO:0000313" key="1">
    <source>
        <dbReference type="EMBL" id="KAI3933310.1"/>
    </source>
</evidence>
<name>A0AAD4T0H7_9MAGN</name>
<dbReference type="Proteomes" id="UP001202328">
    <property type="component" value="Unassembled WGS sequence"/>
</dbReference>
<dbReference type="EMBL" id="JAJJMB010006856">
    <property type="protein sequence ID" value="KAI3933310.1"/>
    <property type="molecule type" value="Genomic_DNA"/>
</dbReference>
<organism evidence="1 2">
    <name type="scientific">Papaver atlanticum</name>
    <dbReference type="NCBI Taxonomy" id="357466"/>
    <lineage>
        <taxon>Eukaryota</taxon>
        <taxon>Viridiplantae</taxon>
        <taxon>Streptophyta</taxon>
        <taxon>Embryophyta</taxon>
        <taxon>Tracheophyta</taxon>
        <taxon>Spermatophyta</taxon>
        <taxon>Magnoliopsida</taxon>
        <taxon>Ranunculales</taxon>
        <taxon>Papaveraceae</taxon>
        <taxon>Papaveroideae</taxon>
        <taxon>Papaver</taxon>
    </lineage>
</organism>